<keyword evidence="3" id="KW-0029">Amino-acid transport</keyword>
<evidence type="ECO:0000313" key="9">
    <source>
        <dbReference type="Proteomes" id="UP000008141"/>
    </source>
</evidence>
<evidence type="ECO:0000256" key="6">
    <source>
        <dbReference type="SAM" id="Phobius"/>
    </source>
</evidence>
<feature type="transmembrane region" description="Helical" evidence="6">
    <location>
        <begin position="147"/>
        <end position="165"/>
    </location>
</feature>
<feature type="transmembrane region" description="Helical" evidence="6">
    <location>
        <begin position="62"/>
        <end position="90"/>
    </location>
</feature>
<keyword evidence="3" id="KW-0813">Transport</keyword>
<comment type="subcellular location">
    <subcellularLocation>
        <location evidence="1">Membrane</location>
        <topology evidence="1">Multi-pass membrane protein</topology>
    </subcellularLocation>
</comment>
<keyword evidence="2 6" id="KW-0812">Transmembrane</keyword>
<evidence type="ECO:0000313" key="8">
    <source>
        <dbReference type="EMBL" id="EFN55146.1"/>
    </source>
</evidence>
<feature type="transmembrane region" description="Helical" evidence="6">
    <location>
        <begin position="250"/>
        <end position="274"/>
    </location>
</feature>
<dbReference type="FunCoup" id="E1ZFK2">
    <property type="interactions" value="143"/>
</dbReference>
<dbReference type="Proteomes" id="UP000008141">
    <property type="component" value="Unassembled WGS sequence"/>
</dbReference>
<reference evidence="8 9" key="1">
    <citation type="journal article" date="2010" name="Plant Cell">
        <title>The Chlorella variabilis NC64A genome reveals adaptation to photosymbiosis, coevolution with viruses, and cryptic sex.</title>
        <authorList>
            <person name="Blanc G."/>
            <person name="Duncan G."/>
            <person name="Agarkova I."/>
            <person name="Borodovsky M."/>
            <person name="Gurnon J."/>
            <person name="Kuo A."/>
            <person name="Lindquist E."/>
            <person name="Lucas S."/>
            <person name="Pangilinan J."/>
            <person name="Polle J."/>
            <person name="Salamov A."/>
            <person name="Terry A."/>
            <person name="Yamada T."/>
            <person name="Dunigan D.D."/>
            <person name="Grigoriev I.V."/>
            <person name="Claverie J.M."/>
            <person name="Van Etten J.L."/>
        </authorList>
    </citation>
    <scope>NUCLEOTIDE SEQUENCE [LARGE SCALE GENOMIC DNA]</scope>
    <source>
        <strain evidence="8 9">NC64A</strain>
    </source>
</reference>
<dbReference type="Pfam" id="PF01490">
    <property type="entry name" value="Aa_trans"/>
    <property type="match status" value="1"/>
</dbReference>
<proteinExistence type="predicted"/>
<dbReference type="eggNOG" id="KOG1303">
    <property type="taxonomic scope" value="Eukaryota"/>
</dbReference>
<evidence type="ECO:0000256" key="1">
    <source>
        <dbReference type="ARBA" id="ARBA00004141"/>
    </source>
</evidence>
<feature type="domain" description="Amino acid transporter transmembrane" evidence="7">
    <location>
        <begin position="30"/>
        <end position="435"/>
    </location>
</feature>
<dbReference type="AlphaFoldDB" id="E1ZFK2"/>
<dbReference type="InParanoid" id="E1ZFK2"/>
<dbReference type="RefSeq" id="XP_005847248.1">
    <property type="nucleotide sequence ID" value="XM_005847186.1"/>
</dbReference>
<dbReference type="GO" id="GO:0005774">
    <property type="term" value="C:vacuolar membrane"/>
    <property type="evidence" value="ECO:0007669"/>
    <property type="project" value="TreeGrafter"/>
</dbReference>
<accession>E1ZFK2</accession>
<evidence type="ECO:0000256" key="2">
    <source>
        <dbReference type="ARBA" id="ARBA00022692"/>
    </source>
</evidence>
<dbReference type="OMA" id="FSYPLNM"/>
<evidence type="ECO:0000256" key="3">
    <source>
        <dbReference type="ARBA" id="ARBA00022970"/>
    </source>
</evidence>
<feature type="transmembrane region" description="Helical" evidence="6">
    <location>
        <begin position="177"/>
        <end position="196"/>
    </location>
</feature>
<keyword evidence="4 6" id="KW-1133">Transmembrane helix</keyword>
<evidence type="ECO:0000256" key="4">
    <source>
        <dbReference type="ARBA" id="ARBA00022989"/>
    </source>
</evidence>
<feature type="transmembrane region" description="Helical" evidence="6">
    <location>
        <begin position="216"/>
        <end position="238"/>
    </location>
</feature>
<feature type="transmembrane region" description="Helical" evidence="6">
    <location>
        <begin position="361"/>
        <end position="380"/>
    </location>
</feature>
<dbReference type="OrthoDB" id="655540at2759"/>
<evidence type="ECO:0000259" key="7">
    <source>
        <dbReference type="Pfam" id="PF01490"/>
    </source>
</evidence>
<dbReference type="GO" id="GO:0015179">
    <property type="term" value="F:L-amino acid transmembrane transporter activity"/>
    <property type="evidence" value="ECO:0007669"/>
    <property type="project" value="TreeGrafter"/>
</dbReference>
<keyword evidence="5 6" id="KW-0472">Membrane</keyword>
<keyword evidence="9" id="KW-1185">Reference proteome</keyword>
<feature type="transmembrane region" description="Helical" evidence="6">
    <location>
        <begin position="418"/>
        <end position="440"/>
    </location>
</feature>
<dbReference type="GeneID" id="17354671"/>
<dbReference type="KEGG" id="cvr:CHLNCDRAFT_134234"/>
<sequence>MEEEGVFLPDNSLRLPLLHPSDGGADTVRGTSLGQTCANLINIFVGLGLLSMPFALMKGGWVALVALAILVPLFGCSGQLICSAFDLMPAGVPKTYPNLGAAAAGKLGSRVVLAFSCCELFGATLITLCIVWQMLELLLPSEGLGPLHPMQLAACLSCVVLLPLLCTDLRRLARFSMLGSCSTAAVVLMVLALAVLDPRRAGMPQQPPPSRHLASAGLIQSLGIFALSCSAHTTLPALRSSMAKPTRFPAALAASFGIMFACYSAVAAAGYWYFGDGASPLVTTDLAINSFYTFSRIPVDRLLAVLVLVSGLTKYPALNMILQASRSRLLLPADMILSALPLRRDSLGNDRARQQWLERGLRLLLFAVAALLALTVYSSLGSVLSLVGGLCSLTCSLLLPSAFYTLLAWRQLRWPARVALSTMLLLGLSLISLITATNLWELTSSRHAAPAPPADNLAGSRWGGLGLLLPFPP</sequence>
<dbReference type="EMBL" id="GL433845">
    <property type="protein sequence ID" value="EFN55146.1"/>
    <property type="molecule type" value="Genomic_DNA"/>
</dbReference>
<feature type="transmembrane region" description="Helical" evidence="6">
    <location>
        <begin position="386"/>
        <end position="406"/>
    </location>
</feature>
<protein>
    <recommendedName>
        <fullName evidence="7">Amino acid transporter transmembrane domain-containing protein</fullName>
    </recommendedName>
</protein>
<evidence type="ECO:0000256" key="5">
    <source>
        <dbReference type="ARBA" id="ARBA00023136"/>
    </source>
</evidence>
<dbReference type="PANTHER" id="PTHR22950:SF685">
    <property type="entry name" value="AMINO ACID TRANSPORTER PROTEIN"/>
    <property type="match status" value="1"/>
</dbReference>
<dbReference type="PANTHER" id="PTHR22950">
    <property type="entry name" value="AMINO ACID TRANSPORTER"/>
    <property type="match status" value="1"/>
</dbReference>
<organism evidence="9">
    <name type="scientific">Chlorella variabilis</name>
    <name type="common">Green alga</name>
    <dbReference type="NCBI Taxonomy" id="554065"/>
    <lineage>
        <taxon>Eukaryota</taxon>
        <taxon>Viridiplantae</taxon>
        <taxon>Chlorophyta</taxon>
        <taxon>core chlorophytes</taxon>
        <taxon>Trebouxiophyceae</taxon>
        <taxon>Chlorellales</taxon>
        <taxon>Chlorellaceae</taxon>
        <taxon>Chlorella clade</taxon>
        <taxon>Chlorella</taxon>
    </lineage>
</organism>
<feature type="transmembrane region" description="Helical" evidence="6">
    <location>
        <begin position="111"/>
        <end position="135"/>
    </location>
</feature>
<dbReference type="InterPro" id="IPR013057">
    <property type="entry name" value="AA_transpt_TM"/>
</dbReference>
<name>E1ZFK2_CHLVA</name>
<gene>
    <name evidence="8" type="ORF">CHLNCDRAFT_134234</name>
</gene>
<feature type="transmembrane region" description="Helical" evidence="6">
    <location>
        <begin position="302"/>
        <end position="322"/>
    </location>
</feature>